<reference evidence="1" key="1">
    <citation type="journal article" date="2021" name="Proc. Natl. Acad. Sci. U.S.A.">
        <title>A Catalog of Tens of Thousands of Viruses from Human Metagenomes Reveals Hidden Associations with Chronic Diseases.</title>
        <authorList>
            <person name="Tisza M.J."/>
            <person name="Buck C.B."/>
        </authorList>
    </citation>
    <scope>NUCLEOTIDE SEQUENCE</scope>
    <source>
        <strain evidence="1">CtmHK36</strain>
    </source>
</reference>
<name>A0A8S5TAR3_9CAUD</name>
<protein>
    <submittedName>
        <fullName evidence="1">Uncharacterized protein</fullName>
    </submittedName>
</protein>
<dbReference type="EMBL" id="BK032788">
    <property type="protein sequence ID" value="DAF60413.1"/>
    <property type="molecule type" value="Genomic_DNA"/>
</dbReference>
<organism evidence="1">
    <name type="scientific">Siphoviridae sp. ctmHK36</name>
    <dbReference type="NCBI Taxonomy" id="2827931"/>
    <lineage>
        <taxon>Viruses</taxon>
        <taxon>Duplodnaviria</taxon>
        <taxon>Heunggongvirae</taxon>
        <taxon>Uroviricota</taxon>
        <taxon>Caudoviricetes</taxon>
    </lineage>
</organism>
<accession>A0A8S5TAR3</accession>
<proteinExistence type="predicted"/>
<sequence length="42" mass="4869">MLCKLRCYPQGWQDVHPRGGTGYGRWLCRSSAFERGQNPSLR</sequence>
<evidence type="ECO:0000313" key="1">
    <source>
        <dbReference type="EMBL" id="DAF60413.1"/>
    </source>
</evidence>